<reference evidence="2" key="1">
    <citation type="journal article" date="2016" name="Proc. Natl. Acad. Sci. U.S.A.">
        <title>Chromosome-level assembly of Arabidopsis thaliana Ler reveals the extent of translocation and inversion polymorphisms.</title>
        <authorList>
            <person name="Zapata L."/>
            <person name="Ding J."/>
            <person name="Willing E.M."/>
            <person name="Hartwig B."/>
            <person name="Bezdan D."/>
            <person name="Jiao W.B."/>
            <person name="Patel V."/>
            <person name="Velikkakam James G."/>
            <person name="Koornneef M."/>
            <person name="Ossowski S."/>
            <person name="Schneeberger K."/>
        </authorList>
    </citation>
    <scope>NUCLEOTIDE SEQUENCE [LARGE SCALE GENOMIC DNA]</scope>
    <source>
        <strain evidence="2">cv. Landsberg erecta</strain>
    </source>
</reference>
<evidence type="ECO:0000313" key="2">
    <source>
        <dbReference type="Proteomes" id="UP000078284"/>
    </source>
</evidence>
<accession>A0A178UZ56</accession>
<organism evidence="1 2">
    <name type="scientific">Arabidopsis thaliana</name>
    <name type="common">Mouse-ear cress</name>
    <dbReference type="NCBI Taxonomy" id="3702"/>
    <lineage>
        <taxon>Eukaryota</taxon>
        <taxon>Viridiplantae</taxon>
        <taxon>Streptophyta</taxon>
        <taxon>Embryophyta</taxon>
        <taxon>Tracheophyta</taxon>
        <taxon>Spermatophyta</taxon>
        <taxon>Magnoliopsida</taxon>
        <taxon>eudicotyledons</taxon>
        <taxon>Gunneridae</taxon>
        <taxon>Pentapetalae</taxon>
        <taxon>rosids</taxon>
        <taxon>malvids</taxon>
        <taxon>Brassicales</taxon>
        <taxon>Brassicaceae</taxon>
        <taxon>Camelineae</taxon>
        <taxon>Arabidopsis</taxon>
    </lineage>
</organism>
<protein>
    <submittedName>
        <fullName evidence="1">Uncharacterized protein</fullName>
    </submittedName>
</protein>
<dbReference type="Proteomes" id="UP000078284">
    <property type="component" value="Chromosome 4"/>
</dbReference>
<name>A0A178UZ56_ARATH</name>
<sequence length="424" mass="48537">MPRQTRSTQQKELINLSILDLGKLERTNRKTLRAMADRVIRLDEEGVLRDEDEQAYNQAGSMSSDTKRHQLGVDRHQPQIPTAIPPAAEPRRNLGDFNRLDLFYANRSAIVPQPFQRNDYELKPGYFALVGQHPFHGLSHEQPINHIEHFEDLVLSIKANGRSRLEISDGSRCSDATALIENLACSKSTKNADFERKKIAGDVSENQMAEVHAKLDSVQNLLTWKKHVHFSAEDETIKPENDLLGPPPPSSESRMESILEQILERNSRLVVEFNGKFDAVYIDLNGKIDNLSSHMKKLDVQVAQIAQSIKRQEGFLLGNRDVNPRKSCNAILVRDGDDVWEELDTKDELELAAAELVSTDTYHCRSTPYGTLFSETIPYDSVDRHTPFLDRHWVWTASYEVRIPMQLEYAYTPHFPYLRKRHSK</sequence>
<evidence type="ECO:0000313" key="1">
    <source>
        <dbReference type="EMBL" id="OAO99289.1"/>
    </source>
</evidence>
<gene>
    <name evidence="1" type="ordered locus">AXX17_At4g08970</name>
</gene>
<proteinExistence type="predicted"/>
<comment type="caution">
    <text evidence="1">The sequence shown here is derived from an EMBL/GenBank/DDBJ whole genome shotgun (WGS) entry which is preliminary data.</text>
</comment>
<dbReference type="AlphaFoldDB" id="A0A178UZ56"/>
<dbReference type="EMBL" id="LUHQ01000004">
    <property type="protein sequence ID" value="OAO99289.1"/>
    <property type="molecule type" value="Genomic_DNA"/>
</dbReference>